<evidence type="ECO:0000256" key="1">
    <source>
        <dbReference type="SAM" id="MobiDB-lite"/>
    </source>
</evidence>
<name>A0A2B4SFJ4_STYPI</name>
<evidence type="ECO:0000313" key="3">
    <source>
        <dbReference type="Proteomes" id="UP000225706"/>
    </source>
</evidence>
<dbReference type="AlphaFoldDB" id="A0A2B4SFJ4"/>
<keyword evidence="3" id="KW-1185">Reference proteome</keyword>
<dbReference type="Gene3D" id="1.10.472.80">
    <property type="entry name" value="Ypt/Rab-GAP domain of gyp1p, domain 3"/>
    <property type="match status" value="1"/>
</dbReference>
<evidence type="ECO:0000313" key="2">
    <source>
        <dbReference type="EMBL" id="PFX27368.1"/>
    </source>
</evidence>
<protein>
    <submittedName>
        <fullName evidence="2">Uncharacterized protein</fullName>
    </submittedName>
</protein>
<accession>A0A2B4SFJ4</accession>
<feature type="compositionally biased region" description="Low complexity" evidence="1">
    <location>
        <begin position="543"/>
        <end position="572"/>
    </location>
</feature>
<proteinExistence type="predicted"/>
<gene>
    <name evidence="2" type="ORF">AWC38_SpisGene7945</name>
</gene>
<comment type="caution">
    <text evidence="2">The sequence shown here is derived from an EMBL/GenBank/DDBJ whole genome shotgun (WGS) entry which is preliminary data.</text>
</comment>
<dbReference type="SUPFAM" id="SSF47923">
    <property type="entry name" value="Ypt/Rab-GAP domain of gyp1p"/>
    <property type="match status" value="1"/>
</dbReference>
<dbReference type="OrthoDB" id="70142at2759"/>
<sequence>MSSHYHLVWLDSCLQETLLPGSPWTKIKDVINARLATKVETFCKHSQTERIQSLLHLLGRQFVETYLGSLTLYNQVIQDKPDLSDSYKEEAEAWLKTALNEITRSLGLQWRESSDAVSRDILEFVGFAQQTVYRGMERELAATEPKIAHDHQKGLSNKRQPSLLGYSHQSETLGKAVAALLKKHPSQLGHICEQLQGRPLTNSLRHLIWSTRLLRINLDGEKSHKDLETVMEELRSQFEVTLSWGLKELGVSNAVHSPIAGVIEHAVSEAYKYRHGLHSELVTDMQRRLAVEGLNVLYVYNRSYEPQYAVLVYPLIVGALNEYDNARNSYPQDVAHKLAIALHLLLKNCFPTRLQIFSMADHVMQRLQQEDEELYNHLTSETLKNIPSNPREFLVNFIHTEKEKAMLAERQAVRSSFESLPSDAKELLFHPVMFIRKWMGEGFVGILGVHAVMLVWDQFFLSNWKHNVMENTCLVILQLLRTHILEAEGYMGIRRILLDQPSELFTVDVQKGLSYLDNGGALIDVGSLRQPTPVPSPSEHSEIVPSPVPSASESPQSSLSRPISRRSTPSTPVQADPVELWVETKATSSPIEESTNYDSFDVYIDEVRFLPDNATVIKVTGRILGPFWKTPETLEVSDIEAFPMLDSSARCPKFHYKYTVSAPESGIQEEVMMLLRIYTLDVNSGELIVIGNSIIRIFTEKGDDEWRLKAGGHQHPLKHILPSTVAKLTEESFDDITKVPVCSVLIRLLPHSEEFIESPGYASGFYVSDQCKPNESELRIFPRFQSHHAYPPTVREAVRDVKEGETNHDAEEFDFTSDQVVTQWYQQRTSKHILMREPAKPMDLIKVVQYDQNQGLSIMVEQAFGLPNTHFVNALLHVSPGRDVQGKEATEEGYGGEEKALVKQRDFNSYQKSPKWIDPFMVFHPHWDDMTVLLIRLYSLDASYTPRTDGAGPGSVADRKGKTLTLVPAGWTVLKLFTREYVNAGVHYLPLFEGTPSTTFLEFLSNHPVETSLQEAIKQHIHTLLGTSCVAIRLWDAHYSPDECIPLPVKEELLSLGRRDRYKKTIQTTSGKLISDVILQTLTRQERKQGVVGSQYIAEKEHYEEAMNGAFNDLLVDVLLQNGLGPLT</sequence>
<dbReference type="EMBL" id="LSMT01000105">
    <property type="protein sequence ID" value="PFX27368.1"/>
    <property type="molecule type" value="Genomic_DNA"/>
</dbReference>
<reference evidence="3" key="1">
    <citation type="journal article" date="2017" name="bioRxiv">
        <title>Comparative analysis of the genomes of Stylophora pistillata and Acropora digitifera provides evidence for extensive differences between species of corals.</title>
        <authorList>
            <person name="Voolstra C.R."/>
            <person name="Li Y."/>
            <person name="Liew Y.J."/>
            <person name="Baumgarten S."/>
            <person name="Zoccola D."/>
            <person name="Flot J.-F."/>
            <person name="Tambutte S."/>
            <person name="Allemand D."/>
            <person name="Aranda M."/>
        </authorList>
    </citation>
    <scope>NUCLEOTIDE SEQUENCE [LARGE SCALE GENOMIC DNA]</scope>
</reference>
<dbReference type="STRING" id="50429.A0A2B4SFJ4"/>
<feature type="region of interest" description="Disordered" evidence="1">
    <location>
        <begin position="527"/>
        <end position="575"/>
    </location>
</feature>
<organism evidence="2 3">
    <name type="scientific">Stylophora pistillata</name>
    <name type="common">Smooth cauliflower coral</name>
    <dbReference type="NCBI Taxonomy" id="50429"/>
    <lineage>
        <taxon>Eukaryota</taxon>
        <taxon>Metazoa</taxon>
        <taxon>Cnidaria</taxon>
        <taxon>Anthozoa</taxon>
        <taxon>Hexacorallia</taxon>
        <taxon>Scleractinia</taxon>
        <taxon>Astrocoeniina</taxon>
        <taxon>Pocilloporidae</taxon>
        <taxon>Stylophora</taxon>
    </lineage>
</organism>
<dbReference type="InterPro" id="IPR035969">
    <property type="entry name" value="Rab-GAP_TBC_sf"/>
</dbReference>
<dbReference type="Proteomes" id="UP000225706">
    <property type="component" value="Unassembled WGS sequence"/>
</dbReference>